<feature type="transmembrane region" description="Helical" evidence="1">
    <location>
        <begin position="67"/>
        <end position="88"/>
    </location>
</feature>
<keyword evidence="1" id="KW-0812">Transmembrane</keyword>
<feature type="transmembrane region" description="Helical" evidence="1">
    <location>
        <begin position="5"/>
        <end position="23"/>
    </location>
</feature>
<evidence type="ECO:0000259" key="2">
    <source>
        <dbReference type="PROSITE" id="PS50930"/>
    </source>
</evidence>
<keyword evidence="4" id="KW-1185">Reference proteome</keyword>
<dbReference type="SMART" id="SM00850">
    <property type="entry name" value="LytTR"/>
    <property type="match status" value="1"/>
</dbReference>
<dbReference type="AlphaFoldDB" id="A0A5C4SEG1"/>
<gene>
    <name evidence="3" type="ORF">FGF67_15415</name>
</gene>
<dbReference type="PROSITE" id="PS50930">
    <property type="entry name" value="HTH_LYTTR"/>
    <property type="match status" value="1"/>
</dbReference>
<comment type="caution">
    <text evidence="3">The sequence shown here is derived from an EMBL/GenBank/DDBJ whole genome shotgun (WGS) entry which is preliminary data.</text>
</comment>
<name>A0A5C4SEG1_9FLAO</name>
<dbReference type="Pfam" id="PF04397">
    <property type="entry name" value="LytTR"/>
    <property type="match status" value="1"/>
</dbReference>
<organism evidence="3 4">
    <name type="scientific">Allotamlana fucoidanivorans</name>
    <dbReference type="NCBI Taxonomy" id="2583814"/>
    <lineage>
        <taxon>Bacteria</taxon>
        <taxon>Pseudomonadati</taxon>
        <taxon>Bacteroidota</taxon>
        <taxon>Flavobacteriia</taxon>
        <taxon>Flavobacteriales</taxon>
        <taxon>Flavobacteriaceae</taxon>
        <taxon>Allotamlana</taxon>
    </lineage>
</organism>
<protein>
    <recommendedName>
        <fullName evidence="2">HTH LytTR-type domain-containing protein</fullName>
    </recommendedName>
</protein>
<evidence type="ECO:0000256" key="1">
    <source>
        <dbReference type="SAM" id="Phobius"/>
    </source>
</evidence>
<dbReference type="InterPro" id="IPR007492">
    <property type="entry name" value="LytTR_DNA-bd_dom"/>
</dbReference>
<evidence type="ECO:0000313" key="3">
    <source>
        <dbReference type="EMBL" id="TNJ41945.1"/>
    </source>
</evidence>
<accession>A0A5C4SEG1</accession>
<dbReference type="RefSeq" id="WP_139698655.1">
    <property type="nucleotide sequence ID" value="NZ_CP074074.1"/>
</dbReference>
<reference evidence="3 4" key="1">
    <citation type="submission" date="2019-05" db="EMBL/GenBank/DDBJ databases">
        <title>Tamlana fucoidanivorans sp. nov., isolated from the surface of algae collected from Fujian province in China.</title>
        <authorList>
            <person name="Li J."/>
        </authorList>
    </citation>
    <scope>NUCLEOTIDE SEQUENCE [LARGE SCALE GENOMIC DNA]</scope>
    <source>
        <strain evidence="3 4">CW2-9</strain>
    </source>
</reference>
<keyword evidence="1" id="KW-1133">Transmembrane helix</keyword>
<dbReference type="OrthoDB" id="9781059at2"/>
<dbReference type="GO" id="GO:0003677">
    <property type="term" value="F:DNA binding"/>
    <property type="evidence" value="ECO:0007669"/>
    <property type="project" value="InterPro"/>
</dbReference>
<feature type="transmembrane region" description="Helical" evidence="1">
    <location>
        <begin position="29"/>
        <end position="47"/>
    </location>
</feature>
<dbReference type="Gene3D" id="2.40.50.1020">
    <property type="entry name" value="LytTr DNA-binding domain"/>
    <property type="match status" value="1"/>
</dbReference>
<feature type="transmembrane region" description="Helical" evidence="1">
    <location>
        <begin position="100"/>
        <end position="121"/>
    </location>
</feature>
<keyword evidence="1" id="KW-0472">Membrane</keyword>
<evidence type="ECO:0000313" key="4">
    <source>
        <dbReference type="Proteomes" id="UP000308713"/>
    </source>
</evidence>
<feature type="domain" description="HTH LytTR-type" evidence="2">
    <location>
        <begin position="132"/>
        <end position="196"/>
    </location>
</feature>
<proteinExistence type="predicted"/>
<sequence length="229" mass="27143">MTRTSIYKIIFWLVASLIIAILLQNSLPVFWNAWLVALFLLPVVFIVKHSITKIKPLKGIKKWNRFFFLAIITLFWGYLAVTIVYWYFIELKANIIDEILINPVFIWLVLSFFLLLEYVLFKNDSSKKRETVTIYSNRKRTVLPINQIAFIESRSDFTIVMLIDGSNYKNTVKISEWENRLPDFLRIHRSFLVNPEFSLLKGKEVVVNSTWSLTVSRSYKQQVWQFFKA</sequence>
<dbReference type="Proteomes" id="UP000308713">
    <property type="component" value="Unassembled WGS sequence"/>
</dbReference>
<dbReference type="EMBL" id="VDCS01000016">
    <property type="protein sequence ID" value="TNJ41945.1"/>
    <property type="molecule type" value="Genomic_DNA"/>
</dbReference>